<dbReference type="OrthoDB" id="772695at2"/>
<evidence type="ECO:0000313" key="2">
    <source>
        <dbReference type="Proteomes" id="UP000198836"/>
    </source>
</evidence>
<dbReference type="RefSeq" id="WP_090985798.1">
    <property type="nucleotide sequence ID" value="NZ_FOJM01000014.1"/>
</dbReference>
<dbReference type="Proteomes" id="UP000198836">
    <property type="component" value="Unassembled WGS sequence"/>
</dbReference>
<reference evidence="2" key="1">
    <citation type="submission" date="2016-10" db="EMBL/GenBank/DDBJ databases">
        <authorList>
            <person name="Varghese N."/>
            <person name="Submissions S."/>
        </authorList>
    </citation>
    <scope>NUCLEOTIDE SEQUENCE [LARGE SCALE GENOMIC DNA]</scope>
    <source>
        <strain evidence="2">DSM 18130</strain>
    </source>
</reference>
<sequence length="147" mass="17145">MGTFRLRFEKGRDDWEYGYITLKILQNTNIISGSKQGVVVVTTYEILDKQDELNEQLYNGEATLNYRQTLYFIQATDHISKILVSMGEPLYSNLFSIVNGFTDRFKNLQEFETYYLDYSTGLLALVKREFDKEPELKGALEKLLNDE</sequence>
<gene>
    <name evidence="1" type="ORF">SAMN04488511_11467</name>
</gene>
<name>A0A1I0TTH2_9SPHI</name>
<keyword evidence="2" id="KW-1185">Reference proteome</keyword>
<dbReference type="AlphaFoldDB" id="A0A1I0TTH2"/>
<evidence type="ECO:0000313" key="1">
    <source>
        <dbReference type="EMBL" id="SFA55017.1"/>
    </source>
</evidence>
<dbReference type="EMBL" id="FOJM01000014">
    <property type="protein sequence ID" value="SFA55017.1"/>
    <property type="molecule type" value="Genomic_DNA"/>
</dbReference>
<accession>A0A1I0TTH2</accession>
<protein>
    <submittedName>
        <fullName evidence="1">Uncharacterized protein</fullName>
    </submittedName>
</protein>
<proteinExistence type="predicted"/>
<organism evidence="1 2">
    <name type="scientific">Pedobacter suwonensis</name>
    <dbReference type="NCBI Taxonomy" id="332999"/>
    <lineage>
        <taxon>Bacteria</taxon>
        <taxon>Pseudomonadati</taxon>
        <taxon>Bacteroidota</taxon>
        <taxon>Sphingobacteriia</taxon>
        <taxon>Sphingobacteriales</taxon>
        <taxon>Sphingobacteriaceae</taxon>
        <taxon>Pedobacter</taxon>
    </lineage>
</organism>